<dbReference type="PROSITE" id="PS50853">
    <property type="entry name" value="FN3"/>
    <property type="match status" value="1"/>
</dbReference>
<dbReference type="AlphaFoldDB" id="A0AAJ0HTM3"/>
<feature type="chain" id="PRO_5042585899" description="Fibronectin type-III domain-containing protein" evidence="2">
    <location>
        <begin position="24"/>
        <end position="1181"/>
    </location>
</feature>
<feature type="compositionally biased region" description="Basic and acidic residues" evidence="1">
    <location>
        <begin position="950"/>
        <end position="979"/>
    </location>
</feature>
<comment type="caution">
    <text evidence="4">The sequence shown here is derived from an EMBL/GenBank/DDBJ whole genome shotgun (WGS) entry which is preliminary data.</text>
</comment>
<feature type="compositionally biased region" description="Basic and acidic residues" evidence="1">
    <location>
        <begin position="477"/>
        <end position="491"/>
    </location>
</feature>
<organism evidence="4 5">
    <name type="scientific">Lasiosphaeria hispida</name>
    <dbReference type="NCBI Taxonomy" id="260671"/>
    <lineage>
        <taxon>Eukaryota</taxon>
        <taxon>Fungi</taxon>
        <taxon>Dikarya</taxon>
        <taxon>Ascomycota</taxon>
        <taxon>Pezizomycotina</taxon>
        <taxon>Sordariomycetes</taxon>
        <taxon>Sordariomycetidae</taxon>
        <taxon>Sordariales</taxon>
        <taxon>Lasiosphaeriaceae</taxon>
        <taxon>Lasiosphaeria</taxon>
    </lineage>
</organism>
<dbReference type="Gene3D" id="2.60.40.10">
    <property type="entry name" value="Immunoglobulins"/>
    <property type="match status" value="1"/>
</dbReference>
<dbReference type="EMBL" id="JAUIQD010000001">
    <property type="protein sequence ID" value="KAK3362666.1"/>
    <property type="molecule type" value="Genomic_DNA"/>
</dbReference>
<evidence type="ECO:0000259" key="3">
    <source>
        <dbReference type="PROSITE" id="PS50853"/>
    </source>
</evidence>
<dbReference type="InterPro" id="IPR036116">
    <property type="entry name" value="FN3_sf"/>
</dbReference>
<feature type="compositionally biased region" description="Acidic residues" evidence="1">
    <location>
        <begin position="902"/>
        <end position="912"/>
    </location>
</feature>
<feature type="signal peptide" evidence="2">
    <location>
        <begin position="1"/>
        <end position="23"/>
    </location>
</feature>
<feature type="compositionally biased region" description="Polar residues" evidence="1">
    <location>
        <begin position="667"/>
        <end position="702"/>
    </location>
</feature>
<feature type="region of interest" description="Disordered" evidence="1">
    <location>
        <begin position="550"/>
        <end position="569"/>
    </location>
</feature>
<feature type="region of interest" description="Disordered" evidence="1">
    <location>
        <begin position="1061"/>
        <end position="1097"/>
    </location>
</feature>
<reference evidence="4" key="1">
    <citation type="journal article" date="2023" name="Mol. Phylogenet. Evol.">
        <title>Genome-scale phylogeny and comparative genomics of the fungal order Sordariales.</title>
        <authorList>
            <person name="Hensen N."/>
            <person name="Bonometti L."/>
            <person name="Westerberg I."/>
            <person name="Brannstrom I.O."/>
            <person name="Guillou S."/>
            <person name="Cros-Aarteil S."/>
            <person name="Calhoun S."/>
            <person name="Haridas S."/>
            <person name="Kuo A."/>
            <person name="Mondo S."/>
            <person name="Pangilinan J."/>
            <person name="Riley R."/>
            <person name="LaButti K."/>
            <person name="Andreopoulos B."/>
            <person name="Lipzen A."/>
            <person name="Chen C."/>
            <person name="Yan M."/>
            <person name="Daum C."/>
            <person name="Ng V."/>
            <person name="Clum A."/>
            <person name="Steindorff A."/>
            <person name="Ohm R.A."/>
            <person name="Martin F."/>
            <person name="Silar P."/>
            <person name="Natvig D.O."/>
            <person name="Lalanne C."/>
            <person name="Gautier V."/>
            <person name="Ament-Velasquez S.L."/>
            <person name="Kruys A."/>
            <person name="Hutchinson M.I."/>
            <person name="Powell A.J."/>
            <person name="Barry K."/>
            <person name="Miller A.N."/>
            <person name="Grigoriev I.V."/>
            <person name="Debuchy R."/>
            <person name="Gladieux P."/>
            <person name="Hiltunen Thoren M."/>
            <person name="Johannesson H."/>
        </authorList>
    </citation>
    <scope>NUCLEOTIDE SEQUENCE</scope>
    <source>
        <strain evidence="4">CBS 955.72</strain>
    </source>
</reference>
<gene>
    <name evidence="4" type="ORF">B0T25DRAFT_445660</name>
</gene>
<dbReference type="SMART" id="SM00060">
    <property type="entry name" value="FN3"/>
    <property type="match status" value="1"/>
</dbReference>
<name>A0AAJ0HTM3_9PEZI</name>
<feature type="region of interest" description="Disordered" evidence="1">
    <location>
        <begin position="464"/>
        <end position="491"/>
    </location>
</feature>
<feature type="domain" description="Fibronectin type-III" evidence="3">
    <location>
        <begin position="115"/>
        <end position="206"/>
    </location>
</feature>
<dbReference type="Pfam" id="PF00041">
    <property type="entry name" value="fn3"/>
    <property type="match status" value="1"/>
</dbReference>
<keyword evidence="5" id="KW-1185">Reference proteome</keyword>
<feature type="region of interest" description="Disordered" evidence="1">
    <location>
        <begin position="230"/>
        <end position="307"/>
    </location>
</feature>
<protein>
    <recommendedName>
        <fullName evidence="3">Fibronectin type-III domain-containing protein</fullName>
    </recommendedName>
</protein>
<reference evidence="4" key="2">
    <citation type="submission" date="2023-06" db="EMBL/GenBank/DDBJ databases">
        <authorList>
            <consortium name="Lawrence Berkeley National Laboratory"/>
            <person name="Haridas S."/>
            <person name="Hensen N."/>
            <person name="Bonometti L."/>
            <person name="Westerberg I."/>
            <person name="Brannstrom I.O."/>
            <person name="Guillou S."/>
            <person name="Cros-Aarteil S."/>
            <person name="Calhoun S."/>
            <person name="Kuo A."/>
            <person name="Mondo S."/>
            <person name="Pangilinan J."/>
            <person name="Riley R."/>
            <person name="Labutti K."/>
            <person name="Andreopoulos B."/>
            <person name="Lipzen A."/>
            <person name="Chen C."/>
            <person name="Yanf M."/>
            <person name="Daum C."/>
            <person name="Ng V."/>
            <person name="Clum A."/>
            <person name="Steindorff A."/>
            <person name="Ohm R."/>
            <person name="Martin F."/>
            <person name="Silar P."/>
            <person name="Natvig D."/>
            <person name="Lalanne C."/>
            <person name="Gautier V."/>
            <person name="Ament-Velasquez S.L."/>
            <person name="Kruys A."/>
            <person name="Hutchinson M.I."/>
            <person name="Powell A.J."/>
            <person name="Barry K."/>
            <person name="Miller A.N."/>
            <person name="Grigoriev I.V."/>
            <person name="Debuchy R."/>
            <person name="Gladieux P."/>
            <person name="Thoren M.H."/>
            <person name="Johannesson H."/>
        </authorList>
    </citation>
    <scope>NUCLEOTIDE SEQUENCE</scope>
    <source>
        <strain evidence="4">CBS 955.72</strain>
    </source>
</reference>
<feature type="compositionally biased region" description="Low complexity" evidence="1">
    <location>
        <begin position="555"/>
        <end position="566"/>
    </location>
</feature>
<evidence type="ECO:0000313" key="4">
    <source>
        <dbReference type="EMBL" id="KAK3362666.1"/>
    </source>
</evidence>
<feature type="compositionally biased region" description="Basic and acidic residues" evidence="1">
    <location>
        <begin position="1159"/>
        <end position="1172"/>
    </location>
</feature>
<evidence type="ECO:0000256" key="1">
    <source>
        <dbReference type="SAM" id="MobiDB-lite"/>
    </source>
</evidence>
<feature type="region of interest" description="Disordered" evidence="1">
    <location>
        <begin position="826"/>
        <end position="1049"/>
    </location>
</feature>
<sequence>MSWISWTSLVPTLLILLATLAWGYSEPKTALVNLIAFGGIVFFCCTVAPDVSRMLRFSAYDSYANAAAVLHLDHFVVKHANMLLTGAAVVWLVRRAWQTLWKPVPELISILGVDVPDPPDVSLAGIRADAATLNWTRPPANRPVQKFLIQVNGVVVGDVAANQEPAIVVSGLKPNHFYNVRVIAVGSNNFQAGSRVIRLRTFTRDGRPQLGNSRLPANFMIEEPHVSAQGEYTDENGVPRSSVPGLENATSGEGIASPTRDGNSAAASGPRRNTVTRRHSPSTTSIDQAPMRDEMNANSKKTLPELTEKFESIRKETEEMISLIGKEEAENRRLLDELEAEKQEKKREQKKKEEQTEKLKRDVNSSDRSMRVAMQRKAQKDKLIKEKHIERAKFTDNIGKWERSMGDMRRDQANFDQQMRELVVERDHKLERFREVNGELQTECSQLEIELKDKRDQVKELEEARKELTGGEEDGEWREKEHDLRREGQRRNRDLHDMLTLENKHSRKLDEQLRVLSMQVQHIPQSGYGPFGQASTSGLDYENPTLNQLKRRSRNSNSLSNISLSSPLPAYSQIDPALSGPGGFASSRSANAPPGFAPGLFMDLSDMPGRLDEAGFRASSAPLSPSATALLPSNILDDFDDEEPSPASRFAPDPFLPHHNGLHHSGSPDNDPQSPASSGRSMSILSSPHGSSHNLPFPTYQTDMSDRRAIGSTGTISSAAAADAPANKLIEFFSFQRSRTAKVMEGEGPALGSLKQGQSQSFPRHADEPDGMANKRRISLSGTWNMFNRNSAGSEILETHAPNSRMFSARSFNPFSSSHRAAGGSLLAERDSGSPRPASIASTDFPRPSTDSGSIWGPPHDASGLGKQRNLWPENTTWSRNPSRRPSLHGSPSALKTTLASADDEILDEDDTAPNAREVGVIGSRPSQSSKALGRLNPNAPAFIGSLFKPKTERERERDGKGHRSKERARDLSKSKSRETSATTPDISHPPSIDIESPTDSRRSRDGYSVHTQTSVSESRDSLSLDQSFSNTPSEPTSAGLGSSVKDENVVRKLFRKSSSSKFSLPGRLGGKDSSLFKKGPSSTASGANSDKGVSLERSSIGDFDEVAADEASNGSFVARGHDSVTSSPSLGPASSIKGSKDGKTPVRWLSTFSKKGKREKESLELERERSQVSESDGGME</sequence>
<dbReference type="CDD" id="cd00063">
    <property type="entry name" value="FN3"/>
    <property type="match status" value="1"/>
</dbReference>
<dbReference type="SUPFAM" id="SSF49265">
    <property type="entry name" value="Fibronectin type III"/>
    <property type="match status" value="1"/>
</dbReference>
<proteinExistence type="predicted"/>
<evidence type="ECO:0000313" key="5">
    <source>
        <dbReference type="Proteomes" id="UP001275084"/>
    </source>
</evidence>
<feature type="compositionally biased region" description="Basic and acidic residues" evidence="1">
    <location>
        <begin position="341"/>
        <end position="370"/>
    </location>
</feature>
<keyword evidence="2" id="KW-0732">Signal</keyword>
<feature type="region of interest" description="Disordered" evidence="1">
    <location>
        <begin position="341"/>
        <end position="382"/>
    </location>
</feature>
<evidence type="ECO:0000256" key="2">
    <source>
        <dbReference type="SAM" id="SignalP"/>
    </source>
</evidence>
<dbReference type="InterPro" id="IPR013783">
    <property type="entry name" value="Ig-like_fold"/>
</dbReference>
<accession>A0AAJ0HTM3</accession>
<feature type="region of interest" description="Disordered" evidence="1">
    <location>
        <begin position="636"/>
        <end position="702"/>
    </location>
</feature>
<feature type="compositionally biased region" description="Basic and acidic residues" evidence="1">
    <location>
        <begin position="999"/>
        <end position="1008"/>
    </location>
</feature>
<dbReference type="InterPro" id="IPR003961">
    <property type="entry name" value="FN3_dom"/>
</dbReference>
<feature type="region of interest" description="Disordered" evidence="1">
    <location>
        <begin position="1115"/>
        <end position="1181"/>
    </location>
</feature>
<feature type="compositionally biased region" description="Polar residues" evidence="1">
    <location>
        <begin position="1024"/>
        <end position="1041"/>
    </location>
</feature>
<dbReference type="Proteomes" id="UP001275084">
    <property type="component" value="Unassembled WGS sequence"/>
</dbReference>
<feature type="region of interest" description="Disordered" evidence="1">
    <location>
        <begin position="749"/>
        <end position="773"/>
    </location>
</feature>